<dbReference type="AlphaFoldDB" id="A0A8C5J4U4"/>
<dbReference type="GO" id="GO:0016779">
    <property type="term" value="F:nucleotidyltransferase activity"/>
    <property type="evidence" value="ECO:0007669"/>
    <property type="project" value="UniProtKB-KW"/>
</dbReference>
<name>A0A8C5J4U4_JUNHY</name>
<dbReference type="GO" id="GO:0106274">
    <property type="term" value="F:NAD+-protein-arginine ADP-ribosyltransferase activity"/>
    <property type="evidence" value="ECO:0007669"/>
    <property type="project" value="UniProtKB-EC"/>
</dbReference>
<dbReference type="Proteomes" id="UP000694408">
    <property type="component" value="Unplaced"/>
</dbReference>
<keyword evidence="4" id="KW-0548">Nucleotidyltransferase</keyword>
<dbReference type="EC" id="2.4.2.31" evidence="10"/>
<evidence type="ECO:0000256" key="9">
    <source>
        <dbReference type="ARBA" id="ARBA00047597"/>
    </source>
</evidence>
<reference evidence="12" key="2">
    <citation type="submission" date="2025-09" db="UniProtKB">
        <authorList>
            <consortium name="Ensembl"/>
        </authorList>
    </citation>
    <scope>IDENTIFICATION</scope>
</reference>
<evidence type="ECO:0000313" key="13">
    <source>
        <dbReference type="Proteomes" id="UP000694408"/>
    </source>
</evidence>
<keyword evidence="6 10" id="KW-0521">NADP</keyword>
<evidence type="ECO:0000256" key="5">
    <source>
        <dbReference type="ARBA" id="ARBA00022729"/>
    </source>
</evidence>
<reference evidence="12" key="1">
    <citation type="submission" date="2025-08" db="UniProtKB">
        <authorList>
            <consortium name="Ensembl"/>
        </authorList>
    </citation>
    <scope>IDENTIFICATION</scope>
</reference>
<sequence length="320" mass="35840">MARKGHHELLPAMALLARTLALLAMTLAITAIKVVPLDMARDSFDDQYRGCSPAMMAVLPALHNFEFQVNPLFTQTWVKAEAEWRKRGSPVSPLASPAQAVALMAYTTKDIYKDFNAAVRVAGHSRQEYRNNFHFKTLHFLLTKALARRGQKVRFGQFTSTSLSKEVAQKYGTDTIFEVQTCHGVDIQAFSFYLSNQEVLIPPYETFKVTKITRNGKKAWITLRSSGTYSKHNSLAAPKEFHPFPRQLTSSFPDSDNPTRLLVGQHLKAPPVAPLAAGREPPRQPRPTLCFMVTESQDMLMLLMGPKGAKAWRMVFSPSS</sequence>
<dbReference type="PANTHER" id="PTHR10339:SF19">
    <property type="entry name" value="GPI-LINKED NAD(P)(+)--ARGININE ADP-RIBOSYLTRANSFERASE 1"/>
    <property type="match status" value="1"/>
</dbReference>
<evidence type="ECO:0000256" key="2">
    <source>
        <dbReference type="ARBA" id="ARBA00022676"/>
    </source>
</evidence>
<comment type="similarity">
    <text evidence="1 10">Belongs to the Arg-specific ADP-ribosyltransferase family.</text>
</comment>
<proteinExistence type="inferred from homology"/>
<keyword evidence="2 10" id="KW-0328">Glycosyltransferase</keyword>
<evidence type="ECO:0000259" key="11">
    <source>
        <dbReference type="Pfam" id="PF03496"/>
    </source>
</evidence>
<dbReference type="PRINTS" id="PR00970">
    <property type="entry name" value="RIBTRNSFRASE"/>
</dbReference>
<keyword evidence="5" id="KW-0732">Signal</keyword>
<evidence type="ECO:0000313" key="12">
    <source>
        <dbReference type="Ensembl" id="ENSJHYP00000012653.1"/>
    </source>
</evidence>
<evidence type="ECO:0000256" key="6">
    <source>
        <dbReference type="ARBA" id="ARBA00022857"/>
    </source>
</evidence>
<feature type="domain" description="ADP ribosyltransferase" evidence="11">
    <location>
        <begin position="150"/>
        <end position="215"/>
    </location>
</feature>
<dbReference type="GO" id="GO:0005576">
    <property type="term" value="C:extracellular region"/>
    <property type="evidence" value="ECO:0007669"/>
    <property type="project" value="InterPro"/>
</dbReference>
<evidence type="ECO:0000256" key="4">
    <source>
        <dbReference type="ARBA" id="ARBA00022695"/>
    </source>
</evidence>
<accession>A0A8C5J4U4</accession>
<dbReference type="Pfam" id="PF01129">
    <property type="entry name" value="ART"/>
    <property type="match status" value="1"/>
</dbReference>
<comment type="catalytic activity">
    <reaction evidence="9 10">
        <text>L-arginyl-[protein] + NAD(+) = N(omega)-(ADP-D-ribosyl)-L-arginyl-[protein] + nicotinamide + H(+)</text>
        <dbReference type="Rhea" id="RHEA:19149"/>
        <dbReference type="Rhea" id="RHEA-COMP:10532"/>
        <dbReference type="Rhea" id="RHEA-COMP:15087"/>
        <dbReference type="ChEBI" id="CHEBI:15378"/>
        <dbReference type="ChEBI" id="CHEBI:17154"/>
        <dbReference type="ChEBI" id="CHEBI:29965"/>
        <dbReference type="ChEBI" id="CHEBI:57540"/>
        <dbReference type="ChEBI" id="CHEBI:142554"/>
        <dbReference type="EC" id="2.4.2.31"/>
    </reaction>
</comment>
<evidence type="ECO:0000256" key="3">
    <source>
        <dbReference type="ARBA" id="ARBA00022679"/>
    </source>
</evidence>
<protein>
    <recommendedName>
        <fullName evidence="10">NAD(P)(+)--arginine ADP-ribosyltransferase</fullName>
        <ecNumber evidence="10">2.4.2.31</ecNumber>
    </recommendedName>
    <alternativeName>
        <fullName evidence="10">Mono(ADP-ribosyl)transferase</fullName>
    </alternativeName>
</protein>
<evidence type="ECO:0000256" key="8">
    <source>
        <dbReference type="ARBA" id="ARBA00023157"/>
    </source>
</evidence>
<evidence type="ECO:0000256" key="1">
    <source>
        <dbReference type="ARBA" id="ARBA00009558"/>
    </source>
</evidence>
<evidence type="ECO:0000256" key="10">
    <source>
        <dbReference type="RuleBase" id="RU361228"/>
    </source>
</evidence>
<keyword evidence="8" id="KW-1015">Disulfide bond</keyword>
<dbReference type="InterPro" id="IPR050999">
    <property type="entry name" value="ADP-ribosyltransferase_ARG"/>
</dbReference>
<keyword evidence="13" id="KW-1185">Reference proteome</keyword>
<evidence type="ECO:0000256" key="7">
    <source>
        <dbReference type="ARBA" id="ARBA00023027"/>
    </source>
</evidence>
<dbReference type="PROSITE" id="PS01291">
    <property type="entry name" value="ART"/>
    <property type="match status" value="1"/>
</dbReference>
<dbReference type="Pfam" id="PF03496">
    <property type="entry name" value="ADPrib_exo_Tox"/>
    <property type="match status" value="1"/>
</dbReference>
<dbReference type="InterPro" id="IPR000768">
    <property type="entry name" value="ART"/>
</dbReference>
<dbReference type="PANTHER" id="PTHR10339">
    <property type="entry name" value="ADP-RIBOSYLTRANSFERASE"/>
    <property type="match status" value="1"/>
</dbReference>
<keyword evidence="3 10" id="KW-0808">Transferase</keyword>
<dbReference type="InterPro" id="IPR003540">
    <property type="entry name" value="ADP-ribosyltransferase"/>
</dbReference>
<dbReference type="Gene3D" id="3.90.176.10">
    <property type="entry name" value="Toxin ADP-ribosyltransferase, Chain A, domain 1"/>
    <property type="match status" value="2"/>
</dbReference>
<dbReference type="GO" id="GO:0003950">
    <property type="term" value="F:NAD+ poly-ADP-ribosyltransferase activity"/>
    <property type="evidence" value="ECO:0007669"/>
    <property type="project" value="TreeGrafter"/>
</dbReference>
<dbReference type="PROSITE" id="PS51996">
    <property type="entry name" value="TR_MART"/>
    <property type="match status" value="1"/>
</dbReference>
<dbReference type="SUPFAM" id="SSF56399">
    <property type="entry name" value="ADP-ribosylation"/>
    <property type="match status" value="1"/>
</dbReference>
<keyword evidence="7 10" id="KW-0520">NAD</keyword>
<dbReference type="Ensembl" id="ENSJHYT00000015297.1">
    <property type="protein sequence ID" value="ENSJHYP00000012653.1"/>
    <property type="gene ID" value="ENSJHYG00000009853.1"/>
</dbReference>
<organism evidence="12 13">
    <name type="scientific">Junco hyemalis</name>
    <name type="common">Dark-eyed junco</name>
    <dbReference type="NCBI Taxonomy" id="40217"/>
    <lineage>
        <taxon>Eukaryota</taxon>
        <taxon>Metazoa</taxon>
        <taxon>Chordata</taxon>
        <taxon>Craniata</taxon>
        <taxon>Vertebrata</taxon>
        <taxon>Euteleostomi</taxon>
        <taxon>Archelosauria</taxon>
        <taxon>Archosauria</taxon>
        <taxon>Dinosauria</taxon>
        <taxon>Saurischia</taxon>
        <taxon>Theropoda</taxon>
        <taxon>Coelurosauria</taxon>
        <taxon>Aves</taxon>
        <taxon>Neognathae</taxon>
        <taxon>Neoaves</taxon>
        <taxon>Telluraves</taxon>
        <taxon>Australaves</taxon>
        <taxon>Passeriformes</taxon>
        <taxon>Passerellidae</taxon>
        <taxon>Junco</taxon>
    </lineage>
</organism>